<proteinExistence type="predicted"/>
<dbReference type="OrthoDB" id="4085621at2759"/>
<name>A0A642UN51_DIURU</name>
<dbReference type="VEuPathDB" id="FungiDB:DIURU_002928"/>
<dbReference type="RefSeq" id="XP_034012216.1">
    <property type="nucleotide sequence ID" value="XM_034155633.1"/>
</dbReference>
<reference evidence="2 3" key="1">
    <citation type="submission" date="2019-07" db="EMBL/GenBank/DDBJ databases">
        <title>Genome assembly of two rare yeast pathogens: Diutina rugosa and Trichomonascus ciferrii.</title>
        <authorList>
            <person name="Mixao V."/>
            <person name="Saus E."/>
            <person name="Hansen A."/>
            <person name="Lass-Flor C."/>
            <person name="Gabaldon T."/>
        </authorList>
    </citation>
    <scope>NUCLEOTIDE SEQUENCE [LARGE SCALE GENOMIC DNA]</scope>
    <source>
        <strain evidence="2 3">CBS 613</strain>
    </source>
</reference>
<organism evidence="2 3">
    <name type="scientific">Diutina rugosa</name>
    <name type="common">Yeast</name>
    <name type="synonym">Candida rugosa</name>
    <dbReference type="NCBI Taxonomy" id="5481"/>
    <lineage>
        <taxon>Eukaryota</taxon>
        <taxon>Fungi</taxon>
        <taxon>Dikarya</taxon>
        <taxon>Ascomycota</taxon>
        <taxon>Saccharomycotina</taxon>
        <taxon>Pichiomycetes</taxon>
        <taxon>Debaryomycetaceae</taxon>
        <taxon>Diutina</taxon>
    </lineage>
</organism>
<comment type="caution">
    <text evidence="2">The sequence shown here is derived from an EMBL/GenBank/DDBJ whole genome shotgun (WGS) entry which is preliminary data.</text>
</comment>
<keyword evidence="3" id="KW-1185">Reference proteome</keyword>
<evidence type="ECO:0000256" key="1">
    <source>
        <dbReference type="SAM" id="Coils"/>
    </source>
</evidence>
<gene>
    <name evidence="2" type="ORF">DIURU_002928</name>
</gene>
<protein>
    <submittedName>
        <fullName evidence="2">Uncharacterized protein</fullName>
    </submittedName>
</protein>
<accession>A0A642UN51</accession>
<feature type="coiled-coil region" evidence="1">
    <location>
        <begin position="31"/>
        <end position="80"/>
    </location>
</feature>
<feature type="coiled-coil region" evidence="1">
    <location>
        <begin position="157"/>
        <end position="224"/>
    </location>
</feature>
<dbReference type="OMA" id="QREWSET"/>
<dbReference type="GeneID" id="54781579"/>
<sequence>MSKILIGAAAVLGGAYLYDRNVQPIFSKTTQQQAEASARQINQTLQSASKDARQSWSEAKSQLQQQLDAAQARVDDVSNQIAQSDTFKWISDELKDYKSDAKAYKYAVTDLLTPEDQKPYLTQLVHKYIDLVNKLGGPAPERHPLSVSEDMQRKAWLAALEKDNTNAENRLENLKLEGERSLNSWKSWGRATADDIKSEYYKGKRQLNRSLNRADEQIDAARDQAVYNYEQAKKNLDDVVRSADSSKLDAAKRSFQNAFQNLKSYGDDLVNEVNKKL</sequence>
<keyword evidence="1" id="KW-0175">Coiled coil</keyword>
<dbReference type="Proteomes" id="UP000449547">
    <property type="component" value="Unassembled WGS sequence"/>
</dbReference>
<evidence type="ECO:0000313" key="2">
    <source>
        <dbReference type="EMBL" id="KAA8902134.1"/>
    </source>
</evidence>
<dbReference type="EMBL" id="SWFT01000092">
    <property type="protein sequence ID" value="KAA8902134.1"/>
    <property type="molecule type" value="Genomic_DNA"/>
</dbReference>
<dbReference type="AlphaFoldDB" id="A0A642UN51"/>
<evidence type="ECO:0000313" key="3">
    <source>
        <dbReference type="Proteomes" id="UP000449547"/>
    </source>
</evidence>